<dbReference type="Pfam" id="PF11154">
    <property type="entry name" value="DUF2934"/>
    <property type="match status" value="1"/>
</dbReference>
<evidence type="ECO:0000256" key="1">
    <source>
        <dbReference type="SAM" id="MobiDB-lite"/>
    </source>
</evidence>
<dbReference type="RefSeq" id="WP_272777412.1">
    <property type="nucleotide sequence ID" value="NZ_JAQQLI010000017.1"/>
</dbReference>
<dbReference type="EMBL" id="JAQQLI010000017">
    <property type="protein sequence ID" value="MDC7786566.1"/>
    <property type="molecule type" value="Genomic_DNA"/>
</dbReference>
<reference evidence="2" key="1">
    <citation type="journal article" date="2023" name="Microbiol Resour">
        <title>Genome Sequences of Rhodoplanes serenus and Two Thermotolerant Strains, Rhodoplanes tepidamans and 'Rhodoplanes cryptolactis,' Further Refine the Genus.</title>
        <authorList>
            <person name="Rayyan A.A."/>
            <person name="Kyndt J.A."/>
        </authorList>
    </citation>
    <scope>NUCLEOTIDE SEQUENCE</scope>
    <source>
        <strain evidence="2">DSM 9987</strain>
    </source>
</reference>
<feature type="region of interest" description="Disordered" evidence="1">
    <location>
        <begin position="58"/>
        <end position="117"/>
    </location>
</feature>
<evidence type="ECO:0000313" key="2">
    <source>
        <dbReference type="EMBL" id="MDC7786566.1"/>
    </source>
</evidence>
<organism evidence="2 3">
    <name type="scientific">Rhodoplanes tepidamans</name>
    <name type="common">Rhodoplanes cryptolactis</name>
    <dbReference type="NCBI Taxonomy" id="200616"/>
    <lineage>
        <taxon>Bacteria</taxon>
        <taxon>Pseudomonadati</taxon>
        <taxon>Pseudomonadota</taxon>
        <taxon>Alphaproteobacteria</taxon>
        <taxon>Hyphomicrobiales</taxon>
        <taxon>Nitrobacteraceae</taxon>
        <taxon>Rhodoplanes</taxon>
    </lineage>
</organism>
<reference evidence="2" key="2">
    <citation type="submission" date="2023-02" db="EMBL/GenBank/DDBJ databases">
        <authorList>
            <person name="Rayyan A."/>
            <person name="Meyer T."/>
            <person name="Kyndt J.A."/>
        </authorList>
    </citation>
    <scope>NUCLEOTIDE SEQUENCE</scope>
    <source>
        <strain evidence="2">DSM 9987</strain>
    </source>
</reference>
<gene>
    <name evidence="2" type="ORF">PQJ73_12810</name>
</gene>
<proteinExistence type="predicted"/>
<sequence length="117" mass="12740">MDDQTPMDDHEQRVRERAYQIWQERGCPEGQSDAHWELASELVAIEENHRLAMIPVDRDPEDSSIAGDHAEPAGPAAAAAGELPTLTDEGEQIYPPSRAAEADAGEVVPPEEVKAAE</sequence>
<dbReference type="InterPro" id="IPR021327">
    <property type="entry name" value="DUF2934"/>
</dbReference>
<keyword evidence="3" id="KW-1185">Reference proteome</keyword>
<name>A0ABT5JAF0_RHOTP</name>
<comment type="caution">
    <text evidence="2">The sequence shown here is derived from an EMBL/GenBank/DDBJ whole genome shotgun (WGS) entry which is preliminary data.</text>
</comment>
<evidence type="ECO:0000313" key="3">
    <source>
        <dbReference type="Proteomes" id="UP001165652"/>
    </source>
</evidence>
<dbReference type="Proteomes" id="UP001165652">
    <property type="component" value="Unassembled WGS sequence"/>
</dbReference>
<accession>A0ABT5JAF0</accession>
<feature type="compositionally biased region" description="Low complexity" evidence="1">
    <location>
        <begin position="72"/>
        <end position="82"/>
    </location>
</feature>
<protein>
    <submittedName>
        <fullName evidence="2">DUF2934 domain-containing protein</fullName>
    </submittedName>
</protein>